<reference evidence="4 5" key="1">
    <citation type="submission" date="2019-03" db="EMBL/GenBank/DDBJ databases">
        <title>Genomic Encyclopedia of Type Strains, Phase IV (KMG-IV): sequencing the most valuable type-strain genomes for metagenomic binning, comparative biology and taxonomic classification.</title>
        <authorList>
            <person name="Goeker M."/>
        </authorList>
    </citation>
    <scope>NUCLEOTIDE SEQUENCE [LARGE SCALE GENOMIC DNA]</scope>
    <source>
        <strain evidence="4 5">DSM 45361</strain>
    </source>
</reference>
<dbReference type="OrthoDB" id="9765330at2"/>
<dbReference type="EMBL" id="SNXZ01000009">
    <property type="protein sequence ID" value="TDP91017.1"/>
    <property type="molecule type" value="Genomic_DNA"/>
</dbReference>
<keyword evidence="2 4" id="KW-0808">Transferase</keyword>
<evidence type="ECO:0000313" key="4">
    <source>
        <dbReference type="EMBL" id="TDP91017.1"/>
    </source>
</evidence>
<evidence type="ECO:0000256" key="2">
    <source>
        <dbReference type="ARBA" id="ARBA00022679"/>
    </source>
</evidence>
<dbReference type="PANTHER" id="PTHR46401">
    <property type="entry name" value="GLYCOSYLTRANSFERASE WBBK-RELATED"/>
    <property type="match status" value="1"/>
</dbReference>
<evidence type="ECO:0000256" key="1">
    <source>
        <dbReference type="ARBA" id="ARBA00022676"/>
    </source>
</evidence>
<name>A0A4R6RWZ3_LABRH</name>
<comment type="caution">
    <text evidence="4">The sequence shown here is derived from an EMBL/GenBank/DDBJ whole genome shotgun (WGS) entry which is preliminary data.</text>
</comment>
<dbReference type="CDD" id="cd03801">
    <property type="entry name" value="GT4_PimA-like"/>
    <property type="match status" value="1"/>
</dbReference>
<dbReference type="Pfam" id="PF13692">
    <property type="entry name" value="Glyco_trans_1_4"/>
    <property type="match status" value="1"/>
</dbReference>
<keyword evidence="5" id="KW-1185">Reference proteome</keyword>
<dbReference type="Gene3D" id="3.40.50.2000">
    <property type="entry name" value="Glycogen Phosphorylase B"/>
    <property type="match status" value="2"/>
</dbReference>
<evidence type="ECO:0000259" key="3">
    <source>
        <dbReference type="Pfam" id="PF13439"/>
    </source>
</evidence>
<dbReference type="AlphaFoldDB" id="A0A4R6RWZ3"/>
<sequence length="331" mass="34982">MTPVFVVPADVDDRAYASGGNTYDRRIAQAAGLPLVRVDGSEDLARALAELPDGASAVLDGLVACPAPEVVVPQATRLRLVVLLHLQLADETGLAPEVAADLDRREHEALHAVDAVVATSAWARRRAIEHHGLAPDKVRVVEPGVDPAPLAPAGPGNRLLCVGSLTPRKGQDLLAAALTELAELDWSCTCVGSLHRDPGFVARLRVPAGMTIAGALSDAELNARYDTADLLVLPSRGETYGMVITEALARGIPVLATAVDALPDTVGASGLLVAPDDVAALRDALRAWLTDPELRARLRAAARSRRDRLSGWDEPSRLLRAVLTGEPTWSR</sequence>
<accession>A0A4R6RWZ3</accession>
<dbReference type="InterPro" id="IPR028098">
    <property type="entry name" value="Glyco_trans_4-like_N"/>
</dbReference>
<evidence type="ECO:0000313" key="5">
    <source>
        <dbReference type="Proteomes" id="UP000295444"/>
    </source>
</evidence>
<organism evidence="4 5">
    <name type="scientific">Labedaea rhizosphaerae</name>
    <dbReference type="NCBI Taxonomy" id="598644"/>
    <lineage>
        <taxon>Bacteria</taxon>
        <taxon>Bacillati</taxon>
        <taxon>Actinomycetota</taxon>
        <taxon>Actinomycetes</taxon>
        <taxon>Pseudonocardiales</taxon>
        <taxon>Pseudonocardiaceae</taxon>
        <taxon>Labedaea</taxon>
    </lineage>
</organism>
<gene>
    <name evidence="4" type="ORF">EV186_1099</name>
</gene>
<dbReference type="Pfam" id="PF13439">
    <property type="entry name" value="Glyco_transf_4"/>
    <property type="match status" value="1"/>
</dbReference>
<dbReference type="PANTHER" id="PTHR46401:SF2">
    <property type="entry name" value="GLYCOSYLTRANSFERASE WBBK-RELATED"/>
    <property type="match status" value="1"/>
</dbReference>
<dbReference type="GO" id="GO:0009103">
    <property type="term" value="P:lipopolysaccharide biosynthetic process"/>
    <property type="evidence" value="ECO:0007669"/>
    <property type="project" value="TreeGrafter"/>
</dbReference>
<protein>
    <submittedName>
        <fullName evidence="4">Glycosyl transferase family 4</fullName>
    </submittedName>
</protein>
<keyword evidence="1" id="KW-0328">Glycosyltransferase</keyword>
<dbReference type="GO" id="GO:0016757">
    <property type="term" value="F:glycosyltransferase activity"/>
    <property type="evidence" value="ECO:0007669"/>
    <property type="project" value="UniProtKB-KW"/>
</dbReference>
<proteinExistence type="predicted"/>
<dbReference type="SUPFAM" id="SSF53756">
    <property type="entry name" value="UDP-Glycosyltransferase/glycogen phosphorylase"/>
    <property type="match status" value="1"/>
</dbReference>
<dbReference type="Proteomes" id="UP000295444">
    <property type="component" value="Unassembled WGS sequence"/>
</dbReference>
<feature type="domain" description="Glycosyltransferase subfamily 4-like N-terminal" evidence="3">
    <location>
        <begin position="77"/>
        <end position="147"/>
    </location>
</feature>